<gene>
    <name evidence="1" type="ORF">O6H91_02G026300</name>
</gene>
<organism evidence="1 2">
    <name type="scientific">Diphasiastrum complanatum</name>
    <name type="common">Issler's clubmoss</name>
    <name type="synonym">Lycopodium complanatum</name>
    <dbReference type="NCBI Taxonomy" id="34168"/>
    <lineage>
        <taxon>Eukaryota</taxon>
        <taxon>Viridiplantae</taxon>
        <taxon>Streptophyta</taxon>
        <taxon>Embryophyta</taxon>
        <taxon>Tracheophyta</taxon>
        <taxon>Lycopodiopsida</taxon>
        <taxon>Lycopodiales</taxon>
        <taxon>Lycopodiaceae</taxon>
        <taxon>Lycopodioideae</taxon>
        <taxon>Diphasiastrum</taxon>
    </lineage>
</organism>
<evidence type="ECO:0000313" key="2">
    <source>
        <dbReference type="Proteomes" id="UP001162992"/>
    </source>
</evidence>
<evidence type="ECO:0000313" key="1">
    <source>
        <dbReference type="EMBL" id="KAJ7564621.1"/>
    </source>
</evidence>
<name>A0ACC2EDS4_DIPCM</name>
<sequence length="242" mass="26861">MSLALVQDYASEEEKQIQLSSDSDSSSSGEDEAEVESESRSRMQIPQNLMQINTSSLPSPSDVFSEITGPPDYLKASATEPMPCWQLNSRQSVDNALWHSQNLKKSQAAEDSLERPTLRAGAIVEAKAQLVEVHDHVRDEAVDGVKQNGSRIPSVELPPPEDAAQLLRMCFQCGVPKTYSGSKEKMVCPLCNDHVRSSSTTEPAQKRGSNVKDKERSKRMKGQSSHATWKSETEMQLRQHFD</sequence>
<keyword evidence="2" id="KW-1185">Reference proteome</keyword>
<proteinExistence type="predicted"/>
<accession>A0ACC2EDS4</accession>
<comment type="caution">
    <text evidence="1">The sequence shown here is derived from an EMBL/GenBank/DDBJ whole genome shotgun (WGS) entry which is preliminary data.</text>
</comment>
<protein>
    <submittedName>
        <fullName evidence="1">Uncharacterized protein</fullName>
    </submittedName>
</protein>
<reference evidence="2" key="1">
    <citation type="journal article" date="2024" name="Proc. Natl. Acad. Sci. U.S.A.">
        <title>Extraordinary preservation of gene collinearity over three hundred million years revealed in homosporous lycophytes.</title>
        <authorList>
            <person name="Li C."/>
            <person name="Wickell D."/>
            <person name="Kuo L.Y."/>
            <person name="Chen X."/>
            <person name="Nie B."/>
            <person name="Liao X."/>
            <person name="Peng D."/>
            <person name="Ji J."/>
            <person name="Jenkins J."/>
            <person name="Williams M."/>
            <person name="Shu S."/>
            <person name="Plott C."/>
            <person name="Barry K."/>
            <person name="Rajasekar S."/>
            <person name="Grimwood J."/>
            <person name="Han X."/>
            <person name="Sun S."/>
            <person name="Hou Z."/>
            <person name="He W."/>
            <person name="Dai G."/>
            <person name="Sun C."/>
            <person name="Schmutz J."/>
            <person name="Leebens-Mack J.H."/>
            <person name="Li F.W."/>
            <person name="Wang L."/>
        </authorList>
    </citation>
    <scope>NUCLEOTIDE SEQUENCE [LARGE SCALE GENOMIC DNA]</scope>
    <source>
        <strain evidence="2">cv. PW_Plant_1</strain>
    </source>
</reference>
<dbReference type="Proteomes" id="UP001162992">
    <property type="component" value="Chromosome 2"/>
</dbReference>
<dbReference type="EMBL" id="CM055093">
    <property type="protein sequence ID" value="KAJ7564621.1"/>
    <property type="molecule type" value="Genomic_DNA"/>
</dbReference>